<dbReference type="InterPro" id="IPR050317">
    <property type="entry name" value="Plant_Fungal_Acyltransferase"/>
</dbReference>
<dbReference type="PANTHER" id="PTHR31642">
    <property type="entry name" value="TRICHOTHECENE 3-O-ACETYLTRANSFERASE"/>
    <property type="match status" value="1"/>
</dbReference>
<organism evidence="2 3">
    <name type="scientific">Imshaugia aleurites</name>
    <dbReference type="NCBI Taxonomy" id="172621"/>
    <lineage>
        <taxon>Eukaryota</taxon>
        <taxon>Fungi</taxon>
        <taxon>Dikarya</taxon>
        <taxon>Ascomycota</taxon>
        <taxon>Pezizomycotina</taxon>
        <taxon>Lecanoromycetes</taxon>
        <taxon>OSLEUM clade</taxon>
        <taxon>Lecanoromycetidae</taxon>
        <taxon>Lecanorales</taxon>
        <taxon>Lecanorineae</taxon>
        <taxon>Parmeliaceae</taxon>
        <taxon>Imshaugia</taxon>
    </lineage>
</organism>
<reference evidence="2" key="1">
    <citation type="submission" date="2021-03" db="EMBL/GenBank/DDBJ databases">
        <authorList>
            <person name="Tagirdzhanova G."/>
        </authorList>
    </citation>
    <scope>NUCLEOTIDE SEQUENCE</scope>
</reference>
<dbReference type="OrthoDB" id="671439at2759"/>
<comment type="caution">
    <text evidence="2">The sequence shown here is derived from an EMBL/GenBank/DDBJ whole genome shotgun (WGS) entry which is preliminary data.</text>
</comment>
<evidence type="ECO:0000313" key="3">
    <source>
        <dbReference type="Proteomes" id="UP000664534"/>
    </source>
</evidence>
<keyword evidence="3" id="KW-1185">Reference proteome</keyword>
<dbReference type="AlphaFoldDB" id="A0A8H3J7Q6"/>
<dbReference type="GO" id="GO:0016747">
    <property type="term" value="F:acyltransferase activity, transferring groups other than amino-acyl groups"/>
    <property type="evidence" value="ECO:0007669"/>
    <property type="project" value="TreeGrafter"/>
</dbReference>
<dbReference type="Proteomes" id="UP000664534">
    <property type="component" value="Unassembled WGS sequence"/>
</dbReference>
<dbReference type="EMBL" id="CAJPDT010000171">
    <property type="protein sequence ID" value="CAF9942177.1"/>
    <property type="molecule type" value="Genomic_DNA"/>
</dbReference>
<evidence type="ECO:0000313" key="2">
    <source>
        <dbReference type="EMBL" id="CAF9942177.1"/>
    </source>
</evidence>
<proteinExistence type="predicted"/>
<evidence type="ECO:0000256" key="1">
    <source>
        <dbReference type="ARBA" id="ARBA00022679"/>
    </source>
</evidence>
<dbReference type="Gene3D" id="3.30.559.10">
    <property type="entry name" value="Chloramphenicol acetyltransferase-like domain"/>
    <property type="match status" value="2"/>
</dbReference>
<dbReference type="PANTHER" id="PTHR31642:SF270">
    <property type="entry name" value="O-ACYLTRANSFERASE AUSQ"/>
    <property type="match status" value="1"/>
</dbReference>
<protein>
    <recommendedName>
        <fullName evidence="4">Trichothecene 3-O-acetyltransferase</fullName>
    </recommendedName>
</protein>
<dbReference type="InterPro" id="IPR023213">
    <property type="entry name" value="CAT-like_dom_sf"/>
</dbReference>
<gene>
    <name evidence="2" type="ORF">IMSHALPRED_003402</name>
</gene>
<name>A0A8H3J7Q6_9LECA</name>
<evidence type="ECO:0008006" key="4">
    <source>
        <dbReference type="Google" id="ProtNLM"/>
    </source>
</evidence>
<sequence>MRVPNHSGGTAPNPKTAVFRLSPLDMVMPRMHVPKLLYFASAAEPADITSNLLAALELTLKKMPIIAGSVGPSKQKGDQKGSLSVQSPFFKAEDILSTQDLRDEYDYEQLREAHFPSDKIAFDAVAPEMFGKAADSAPVMVAQANFLRGGLLLFFAVHHCVLDEVGLFNVMKVWSSYCRGDVGLDFVTSQWFDRSPLLQGAGNGRMEDHPEYTLAPEGATVRAAEDPSTYYPNLENVHSATFFFSDEALGRLKMAATMLDPAKEDEGTTWISTNDALIALFWCCITSARVAESTRPTSEIFPFFGMAVNARGQLRPPMSPDYCGNVVLVAKTLAKADDLLSPQPERLAKAASLIRKAVRVVDNAYVRDVIQMIQDTDDVGRLAPRRRPAIEHSLGCSTWARQPYYSLDWGSMLGGACERVRGRKLKTDGLFLIFPRFPKTEGLKGDSDRKKGGVEVQLGLQSSHLRRLMEDPVFLDFAQWRCS</sequence>
<dbReference type="Pfam" id="PF02458">
    <property type="entry name" value="Transferase"/>
    <property type="match status" value="1"/>
</dbReference>
<keyword evidence="1" id="KW-0808">Transferase</keyword>
<accession>A0A8H3J7Q6</accession>